<reference evidence="2 3" key="1">
    <citation type="journal article" date="2018" name="Antonie Van Leeuwenhoek">
        <title>Larkinella terrae sp. nov., isolated from soil on Jeju Island, South Korea.</title>
        <authorList>
            <person name="Ten L.N."/>
            <person name="Jeon J."/>
            <person name="Park S.J."/>
            <person name="Park S."/>
            <person name="Lee S.Y."/>
            <person name="Kim M.K."/>
            <person name="Jung H.Y."/>
        </authorList>
    </citation>
    <scope>NUCLEOTIDE SEQUENCE [LARGE SCALE GENOMIC DNA]</scope>
    <source>
        <strain evidence="2 3">KCTC 52001</strain>
    </source>
</reference>
<dbReference type="Pfam" id="PF08808">
    <property type="entry name" value="RES"/>
    <property type="match status" value="1"/>
</dbReference>
<dbReference type="EMBL" id="WJXZ01000014">
    <property type="protein sequence ID" value="MRS65168.1"/>
    <property type="molecule type" value="Genomic_DNA"/>
</dbReference>
<feature type="domain" description="RES" evidence="1">
    <location>
        <begin position="14"/>
        <end position="138"/>
    </location>
</feature>
<keyword evidence="3" id="KW-1185">Reference proteome</keyword>
<name>A0A7K0EUP4_9BACT</name>
<dbReference type="InterPro" id="IPR014914">
    <property type="entry name" value="RES_dom"/>
</dbReference>
<dbReference type="Proteomes" id="UP000441754">
    <property type="component" value="Unassembled WGS sequence"/>
</dbReference>
<organism evidence="2 3">
    <name type="scientific">Larkinella terrae</name>
    <dbReference type="NCBI Taxonomy" id="2025311"/>
    <lineage>
        <taxon>Bacteria</taxon>
        <taxon>Pseudomonadati</taxon>
        <taxon>Bacteroidota</taxon>
        <taxon>Cytophagia</taxon>
        <taxon>Cytophagales</taxon>
        <taxon>Spirosomataceae</taxon>
        <taxon>Larkinella</taxon>
    </lineage>
</organism>
<accession>A0A7K0EUP4</accession>
<proteinExistence type="predicted"/>
<sequence length="149" mass="17370">MELYRITKTIYANDLNGTGGLYSSGRWHREGTPILYLAEHISLAMLETLANSEILSINMSLVTIEIPNDASIKRIQVEDLPQDWRSIPYNEELANITEQWINERIFWMMRVPSAHAPTEFDYLLNPLHPDHKSLKIARIESLVFDRRFK</sequence>
<dbReference type="OrthoDB" id="9789501at2"/>
<dbReference type="SMART" id="SM00953">
    <property type="entry name" value="RES"/>
    <property type="match status" value="1"/>
</dbReference>
<protein>
    <submittedName>
        <fullName evidence="2">RES domain-containing protein</fullName>
    </submittedName>
</protein>
<evidence type="ECO:0000313" key="2">
    <source>
        <dbReference type="EMBL" id="MRS65168.1"/>
    </source>
</evidence>
<evidence type="ECO:0000313" key="3">
    <source>
        <dbReference type="Proteomes" id="UP000441754"/>
    </source>
</evidence>
<gene>
    <name evidence="2" type="ORF">GJJ30_27975</name>
</gene>
<comment type="caution">
    <text evidence="2">The sequence shown here is derived from an EMBL/GenBank/DDBJ whole genome shotgun (WGS) entry which is preliminary data.</text>
</comment>
<evidence type="ECO:0000259" key="1">
    <source>
        <dbReference type="SMART" id="SM00953"/>
    </source>
</evidence>
<dbReference type="AlphaFoldDB" id="A0A7K0EUP4"/>